<proteinExistence type="predicted"/>
<keyword evidence="2" id="KW-1185">Reference proteome</keyword>
<comment type="caution">
    <text evidence="1">The sequence shown here is derived from an EMBL/GenBank/DDBJ whole genome shotgun (WGS) entry which is preliminary data.</text>
</comment>
<evidence type="ECO:0000313" key="2">
    <source>
        <dbReference type="Proteomes" id="UP000712527"/>
    </source>
</evidence>
<accession>A0ABS2F0Q3</accession>
<protein>
    <submittedName>
        <fullName evidence="1">Uncharacterized protein</fullName>
    </submittedName>
</protein>
<dbReference type="RefSeq" id="WP_204792912.1">
    <property type="nucleotide sequence ID" value="NZ_JACSNQ010000004.1"/>
</dbReference>
<reference evidence="1 2" key="1">
    <citation type="journal article" date="2021" name="Sci. Rep.">
        <title>The distribution of antibiotic resistance genes in chicken gut microbiota commensals.</title>
        <authorList>
            <person name="Juricova H."/>
            <person name="Matiasovicova J."/>
            <person name="Kubasova T."/>
            <person name="Cejkova D."/>
            <person name="Rychlik I."/>
        </authorList>
    </citation>
    <scope>NUCLEOTIDE SEQUENCE [LARGE SCALE GENOMIC DNA]</scope>
    <source>
        <strain evidence="1 2">An794</strain>
    </source>
</reference>
<sequence length="216" mass="24311">MGNRAVITTRKRDLGVYLHWNGGRDSVEAFLEYCRLRGFRAPETDDYGWARLCQVVCNYMGGEGLSVGVWPYTTDEAALSAGDDNGVYVTEGWRVVGRVLPWEGFEEQREYDLDGMLREINRAQPEVQRLGAYLDAEEVPVGEVRPGDTVFVREVGGSLRPYPVVGLGDEGRVVNGVSVGGVPYVARFWNGGWQENCNNFLREETVRRVRDPWRSA</sequence>
<evidence type="ECO:0000313" key="1">
    <source>
        <dbReference type="EMBL" id="MBM6774551.1"/>
    </source>
</evidence>
<dbReference type="EMBL" id="JACSNQ010000004">
    <property type="protein sequence ID" value="MBM6774551.1"/>
    <property type="molecule type" value="Genomic_DNA"/>
</dbReference>
<gene>
    <name evidence="1" type="ORF">H9X80_03190</name>
</gene>
<dbReference type="Proteomes" id="UP000712527">
    <property type="component" value="Unassembled WGS sequence"/>
</dbReference>
<name>A0ABS2F0Q3_9ACTN</name>
<organism evidence="1 2">
    <name type="scientific">Olsenella profusa</name>
    <dbReference type="NCBI Taxonomy" id="138595"/>
    <lineage>
        <taxon>Bacteria</taxon>
        <taxon>Bacillati</taxon>
        <taxon>Actinomycetota</taxon>
        <taxon>Coriobacteriia</taxon>
        <taxon>Coriobacteriales</taxon>
        <taxon>Atopobiaceae</taxon>
        <taxon>Olsenella</taxon>
    </lineage>
</organism>